<dbReference type="InterPro" id="IPR016024">
    <property type="entry name" value="ARM-type_fold"/>
</dbReference>
<dbReference type="SUPFAM" id="SSF48371">
    <property type="entry name" value="ARM repeat"/>
    <property type="match status" value="1"/>
</dbReference>
<evidence type="ECO:0008006" key="3">
    <source>
        <dbReference type="Google" id="ProtNLM"/>
    </source>
</evidence>
<name>A0A919TTZ4_9ACTN</name>
<accession>A0A919TTZ4</accession>
<dbReference type="Gene3D" id="1.25.10.10">
    <property type="entry name" value="Leucine-rich Repeat Variant"/>
    <property type="match status" value="1"/>
</dbReference>
<dbReference type="RefSeq" id="WP_203806944.1">
    <property type="nucleotide sequence ID" value="NZ_BOMY01000023.1"/>
</dbReference>
<dbReference type="EMBL" id="BOMY01000023">
    <property type="protein sequence ID" value="GIF20870.1"/>
    <property type="molecule type" value="Genomic_DNA"/>
</dbReference>
<evidence type="ECO:0000313" key="1">
    <source>
        <dbReference type="EMBL" id="GIF20870.1"/>
    </source>
</evidence>
<comment type="caution">
    <text evidence="1">The sequence shown here is derived from an EMBL/GenBank/DDBJ whole genome shotgun (WGS) entry which is preliminary data.</text>
</comment>
<sequence length="224" mass="24186">MTASDSDLRAALARMAGNGAAGEDDLRRLFDLVSESDKHEIVAGLGESPAGDFGVRLLQAVASDRGAPADRRCAAIVAVTKRTGPAASGLLHRCLADRDPAVRKYAMFGLAVVGDDGSWAEALEILRTAIAEQVPVPPFGLQWKTLALQSEVLPIVCYLGRHLAVPGRRESVTTLIREHWDNLYDAEKRWFGEFWPDFAPDGPDPEALSGWARSPLFDRVAAPA</sequence>
<proteinExistence type="predicted"/>
<keyword evidence="2" id="KW-1185">Reference proteome</keyword>
<protein>
    <recommendedName>
        <fullName evidence="3">HEAT repeat domain-containing protein</fullName>
    </recommendedName>
</protein>
<dbReference type="InterPro" id="IPR011989">
    <property type="entry name" value="ARM-like"/>
</dbReference>
<evidence type="ECO:0000313" key="2">
    <source>
        <dbReference type="Proteomes" id="UP000623608"/>
    </source>
</evidence>
<gene>
    <name evidence="1" type="ORF">Ate02nite_36000</name>
</gene>
<dbReference type="AlphaFoldDB" id="A0A919TTZ4"/>
<dbReference type="Proteomes" id="UP000623608">
    <property type="component" value="Unassembled WGS sequence"/>
</dbReference>
<reference evidence="1" key="1">
    <citation type="submission" date="2021-01" db="EMBL/GenBank/DDBJ databases">
        <title>Whole genome shotgun sequence of Actinoplanes tereljensis NBRC 105297.</title>
        <authorList>
            <person name="Komaki H."/>
            <person name="Tamura T."/>
        </authorList>
    </citation>
    <scope>NUCLEOTIDE SEQUENCE</scope>
    <source>
        <strain evidence="1">NBRC 105297</strain>
    </source>
</reference>
<organism evidence="1 2">
    <name type="scientific">Paractinoplanes tereljensis</name>
    <dbReference type="NCBI Taxonomy" id="571912"/>
    <lineage>
        <taxon>Bacteria</taxon>
        <taxon>Bacillati</taxon>
        <taxon>Actinomycetota</taxon>
        <taxon>Actinomycetes</taxon>
        <taxon>Micromonosporales</taxon>
        <taxon>Micromonosporaceae</taxon>
        <taxon>Paractinoplanes</taxon>
    </lineage>
</organism>